<evidence type="ECO:0000313" key="1">
    <source>
        <dbReference type="EMBL" id="EDV25717.1"/>
    </source>
</evidence>
<organism evidence="1 2">
    <name type="scientific">Trichoplax adhaerens</name>
    <name type="common">Trichoplax reptans</name>
    <dbReference type="NCBI Taxonomy" id="10228"/>
    <lineage>
        <taxon>Eukaryota</taxon>
        <taxon>Metazoa</taxon>
        <taxon>Placozoa</taxon>
        <taxon>Uniplacotomia</taxon>
        <taxon>Trichoplacea</taxon>
        <taxon>Trichoplacidae</taxon>
        <taxon>Trichoplax</taxon>
    </lineage>
</organism>
<dbReference type="AlphaFoldDB" id="B3RU02"/>
<proteinExistence type="predicted"/>
<accession>B3RU02</accession>
<gene>
    <name evidence="1" type="ORF">TRIADDRAFT_55110</name>
</gene>
<protein>
    <submittedName>
        <fullName evidence="1">Uncharacterized protein</fullName>
    </submittedName>
</protein>
<dbReference type="GeneID" id="6752963"/>
<dbReference type="CTD" id="6752963"/>
<sequence>MGKICTLSCKASWLNLAQLPIDLYGQHFLQSLSGDFPQSELENLEIRQSPFPYVALPANLRYVSGFILQQNHLRWLVDHEKYAKITGFITALTKIFHRVELFSPCFPFQLDDSLVLDNGCHPDVAFKVNDLFVLGNPIQSNNSFPSINPFRPEVPFISDDLFCSKDL</sequence>
<keyword evidence="2" id="KW-1185">Reference proteome</keyword>
<dbReference type="EMBL" id="DS985244">
    <property type="protein sequence ID" value="EDV25717.1"/>
    <property type="molecule type" value="Genomic_DNA"/>
</dbReference>
<dbReference type="InParanoid" id="B3RU02"/>
<evidence type="ECO:0000313" key="2">
    <source>
        <dbReference type="Proteomes" id="UP000009022"/>
    </source>
</evidence>
<dbReference type="Proteomes" id="UP000009022">
    <property type="component" value="Unassembled WGS sequence"/>
</dbReference>
<reference evidence="1 2" key="1">
    <citation type="journal article" date="2008" name="Nature">
        <title>The Trichoplax genome and the nature of placozoans.</title>
        <authorList>
            <person name="Srivastava M."/>
            <person name="Begovic E."/>
            <person name="Chapman J."/>
            <person name="Putnam N.H."/>
            <person name="Hellsten U."/>
            <person name="Kawashima T."/>
            <person name="Kuo A."/>
            <person name="Mitros T."/>
            <person name="Salamov A."/>
            <person name="Carpenter M.L."/>
            <person name="Signorovitch A.Y."/>
            <person name="Moreno M.A."/>
            <person name="Kamm K."/>
            <person name="Grimwood J."/>
            <person name="Schmutz J."/>
            <person name="Shapiro H."/>
            <person name="Grigoriev I.V."/>
            <person name="Buss L.W."/>
            <person name="Schierwater B."/>
            <person name="Dellaporta S.L."/>
            <person name="Rokhsar D.S."/>
        </authorList>
    </citation>
    <scope>NUCLEOTIDE SEQUENCE [LARGE SCALE GENOMIC DNA]</scope>
    <source>
        <strain evidence="1 2">Grell-BS-1999</strain>
    </source>
</reference>
<dbReference type="KEGG" id="tad:TRIADDRAFT_55110"/>
<name>B3RU02_TRIAD</name>
<dbReference type="RefSeq" id="XP_002111750.1">
    <property type="nucleotide sequence ID" value="XM_002111714.1"/>
</dbReference>
<dbReference type="HOGENOM" id="CLU_1596627_0_0_1"/>